<reference evidence="2 3" key="1">
    <citation type="submission" date="2023-07" db="EMBL/GenBank/DDBJ databases">
        <title>Sequencing the genomes of 1000 actinobacteria strains.</title>
        <authorList>
            <person name="Klenk H.-P."/>
        </authorList>
    </citation>
    <scope>NUCLEOTIDE SEQUENCE [LARGE SCALE GENOMIC DNA]</scope>
    <source>
        <strain evidence="2 3">DSM 44709</strain>
    </source>
</reference>
<protein>
    <submittedName>
        <fullName evidence="2">Uncharacterized protein</fullName>
    </submittedName>
</protein>
<dbReference type="RefSeq" id="WP_307245670.1">
    <property type="nucleotide sequence ID" value="NZ_JAUSUZ010000001.1"/>
</dbReference>
<organism evidence="2 3">
    <name type="scientific">Catenuloplanes indicus</name>
    <dbReference type="NCBI Taxonomy" id="137267"/>
    <lineage>
        <taxon>Bacteria</taxon>
        <taxon>Bacillati</taxon>
        <taxon>Actinomycetota</taxon>
        <taxon>Actinomycetes</taxon>
        <taxon>Micromonosporales</taxon>
        <taxon>Micromonosporaceae</taxon>
        <taxon>Catenuloplanes</taxon>
    </lineage>
</organism>
<feature type="region of interest" description="Disordered" evidence="1">
    <location>
        <begin position="899"/>
        <end position="920"/>
    </location>
</feature>
<dbReference type="EMBL" id="JAUSUZ010000001">
    <property type="protein sequence ID" value="MDQ0370014.1"/>
    <property type="molecule type" value="Genomic_DNA"/>
</dbReference>
<sequence>MASSSLLDIFCRHGMLFPLSGGGSYYHPGQSPATVDLKAMMLAELTPRPAGRGVIIVPEAALASETMRGALGHTLSLLDRHELVLMPVLGEDIDPAAWSGLVTQSGVEARLPVLPGNRMPASAVPLGPDGVETDGTAVAIGLLPPAGIAARELLRQAARLATDTTKTPIQRVRELAFQPSAAYPLAVGMVLTGAADDLDPARLAPPAIGEVWDRFGSGAPAPDDLAGALLSAPGSAALIRTFGPAGDRLTWLLSDGETIRTPGPELKPAPAHLLTQAAAPGTSVAFMPDPVGDGRLRDAAQRLAPWDRTDPDCVDRVETLLRELGIPLAGTVHDGLRSWDRLAGAVHDGLRSWDRLAVRFGGDFYPPSTATRLTDLAIGAVTPVWAVERAHMVLVYRHDATHFTMVETQANGAERLQPFTLGESGLLPEPLRGLLPEPLRGLLPEPLRGLLPEPLRGLVRLLGDRNGGLLQADLRTRSIASGPAAPEPDRTADALLDPGVRRRAPGMMRQPAQPAAGRSDSVPREALVGLQPVGPPQASKDRAVIIAAAGRPDPPEDEGLPSEVDVHVLHADGRVERTGEFGDPEVFVRAAVVAGEERYVPLAPSGRAPATGIPSGELTRRGVETIELRPIAAEPGTDGRDVLTDAVTEQLARTLTPGDVAWAGWTTTDSIGGVELAALLHTDVLFVDMAALLGDGLRIVPDQDDETGVPETLSDVSITVRARRSGTYRPESVSTRDVGYGGRLEIGVLIEGLGAPLRVGPIGVWERVLMKDPPALLTGSDVRPDAGGETVRLDAEMWSDGRAVLGGIDPAVLQRIGPGREQDVRRVVRDRLAENEPQPLVGLRVGVPFVLLRIGGQYRAVSRGDLGVVIDGRRQVFRGAIEILLDVVTAMRVLVPRPSVPADPPDYSEARPAPVPPGADPDRWVRLQNDASIGFTPARLEALRRVPGHEDLGADALTRWIEVIDQVPDDIAGIASRIGLAVPGPFLMLAARLGVKPRPLAVFGPHLRALAVTGGTRPLDLLDRLRPAGVRTVSDIVGLTEVADRLDLDETDLPALLSFAAEQVAPELLVALRDADLATAMDTARMRMRMRSGTDLGASVLRLRGRAELTALASHLGVKPEHLAGIAARVWAAVSRLGSPYGGPEPDVYEERVGERREWREWHAGQPGPWQAWPTAAAESDETAIGRERAIRDALVRQYQRRAERITDEIGASMRTDGLLDPIPAGAGRPGTDLTMVRNVVGVIGRLGAPPSALAALLPSRHVEFLLPEFFGDVPLALVADHVRTLAGPVPPPDGYGIGAAERSSWIDRLGVTEETIDRLMSVSWADPLKIVLAATRAGLPQSALPALTELTLKAGVVPELGRIGLQHGLDTMKVLETATRTAGGVDPAHLMPFATLIADPEIRPDELAAALTGTADRISPVLDDKMRLPWVFRQAFRWMHGTGGDWFDTAHLIELLVDVPRLTRERYVDLFDDMSELHDLLQSAVRIALQSSLGSGPLRPLLEKIGVWASSLFKTGFVDDLEPLSRPLEVPPSESPALGYDRDGELRRQQNWRRVFDPLTTLIVTRQASVPREVTARLYDAVTQRPQAIAAFAAAYEPPASGRSHATWALQSAMIRWDVEYAEALAANAATVLRVAQVPAEVENMITTVADRLVALASAYRLAKAEHPVNRTPDHLTDVDIVSILGSAPPAVGREALDSDGVGRLAVAWFRSRWSGKLPRIALKELEEDLRVRPWLNPQQLHALMGETEQLPDRLRDLAIKIHRLPVELPRLARSAGVSPSSFAELAVGWEIDPALLAAVFGDDPAPKDESAVIAIVERITAVAARVGASPAVLLESLALSGYHWHQRHDAPDWNAHRVLSMWMGVTLAPSDPTPSSAVLQGWRRLLEELATLFGLDRHSIADLAAQLRVPSVWVLSHSVRIGRVPTDLPEIADRLGVAPDALFAFTAMLSIDPAVLTADDEVLAALARRSNDSPSRFNPVRRAIAGMSDGAIEAIRRRTRTATSRTPDPSDPGTLPVVTESLWRILRATGDVPAGLRKIFAHTRASPRLLIAAAGQLGRSLDLIALAERFMPLGQDKGSGDTLSWLTGGFEAWVTRLGEHAHLTEAELLWADEALEDGRRDSLRRLQAMEPQNARMLMLRLRLQHGRLTQEALAALVRDHPHDAADMVRDAVSGRSFSHQDVPVLPGQPVEHGVDVLLTAPNGFTQVQWHEFTETPDITVEGQRVRASPAETAGGWEAIGRLLRILYGGDGRIRTPSATIRLTTRFGDERAYVRLAQLFYGSLPVLRRMGLLAPAVGTGDEERAGWVTVQDFLNDHQVRGHVMEVTPDWWVDFHLDAVTPAQLQAAAAIFSAFVAEARTPRLITDLDTWAFPQADAYINDSGPLQQRHEEDFRRLLPLISEPVARLQAAILFQVVGWAPARPYDTMPHGTAMVDVRPPPGIGPLLDGTPESEPYVVPEPRLGEPVARRSADDLTQWLRQRVADGLHPVPHTADRPGPTRMRLLQELSLEFELPLRRTGNSWTSAPPTRRLEAIAQRLGGFGAVSKNDKIWTLYLGDLNELPNLWQYLGTVLDALERFGATILPKSMSVGVRVTGQSTEQGLQAVGDEYRDVLDRLTTDPAADRVRSRAQRATSRADDVLTFSGLDPVLDLPVLQVHLKTLIGLVALAEARSVQPSGGMDVDRPSRAGAPLGDRWRMHDLPAARENRFLAAMFPDRADRWQALALFMVTPWHPGDDHEGLPYGVSVNEAAALGRPAPWPEDLTEILHLEHPAFAMAAMNDGLPAAEFTALLPARFLDDFVERARAAHLLSYPGTSHEELRERASVTRVAWSDPDQSLLPSRWWTDWYAALGMSPAPGATPRRPPVVASGDRNPVTWITAQLDADLSLDVLRDLENQLVLRGHDEPARQQRMAVRQRIAAATGTLAPRAAPGADLRASEVAQSETTDLMVVSVFRSAVTQDALPTELRSGESQWPGPMIQYVIDKVGHDRARFETLPGRTVGELVAQALPIGAVLALHPSFRLAVPDPGMDGPARERLVQSERVRLRRELATRLDTADPVLLDLLHRSLQEEDEGDADPVLGALKAHLDGHPTTLPTRTVMLTTLLDDYLSNGSIAMPELLTLLGVALDTDIVVSEDGFRTAYGPRNGRALHIARGGVHDGFRALLQPEGVLSAAASIPPAWDGTATDCVDRAESILLWLDVELVQAVTGMMNSLDRLGARMGGRFQPASDARRLRHLKIGSITPVWSVEQAHMVLVYRVDEHNFRMIETQAEGTNRLQPFTLSALPAQLSQTIRLLGDDNEALLQADLIDHRIRASEHGSAAPATDRTFGALLDPGFTGANAAGPRGSAAPAGGRTLEAAMRLPSQGGWSAGLRADLGWLATDLAEAGWVVRRGATAAVDAGARTITVVDGAPTDRQMFLDARESLFGRSRIFDAGDYRTADPELVQRVREHVTRNYAVLAALSDPAAEKSRRKAAKQAWLAVVDLVRAGAGLPEYTGIEWTSPNTREEGGFDSRAWLMKLNGGSSVDELMSTILHETVHAEQRAAALQAVHLTPGGTDRSEWLLTEPGTEAALRATAVPGDRRHAMALWEEDENQVRTRDGQGEYWEITGLDPLRTPPATDAAAGSWLRERLSAGHRNWARTSTEQGAYYSVNPIEAAAFLVERRVQAAGSVRDWRDTPVGRLTEPPGHRVMSLGPAGVLIYPAEMQPPSRAGRRASEDQPLVVVHLPADGLSTDRLRAALPVGLPADALVELSTDRPIPAALAVELAGALGDSQAFAVGRRTVDPTGDSANHFTGYGRNHRRALGRWVDYYRVSRNPRGEYRQDAHLRDGVPNLIEIVAVGDRIWFGDLGTTPVIAPGDPAVVIGTPHAGTPWYLWQAAQTMAGLYAAAAGEQLPSSQIRVHRPEPIPAAPPAAPTEESFHAVTDEDRSRYTWMSNDALDYVEIIEETAPGRGFTAYHVMDALIDATGVPPAERDRVASGLRDLTQRITGGSGAENRARVLALGWVAALAYGITGVTEARVHTLHRLLGTAQPEHLLVLGGRDWVATQVGADDPDAADLGSQLLRHLGLAEPALDAVVRAFPVLAVPRPALDTILQPGPALPDDVLVVARTARTRVAGLVRADPVVGRVWAEAMRDLDRLTDLSEPGVRSRLGEAIRQVARLVPDETHAAAEPLLALDAVLRTRVFPGAWWPAPMPFLSLGEWSPARQGNILGAVRAHAARAGRPVIAVDLSGTPDATVAVIGELTEAVRWYDRIGPAPLVVGARSTRQGRELFDQVRAVTLAVELAGSRDRWRLRDVHGDTVGDLTDDLTAAVFDRAGSLSRGEPGLPVALAEWLRTRDPDPAEAYHRKNWQRLHEPRVFAALDTLIAASPDDARLAAFRAALEIGRGYGGALPETGPRPAAVRTLDVEPVWAKDRRVPATFVYDFARVTGDRLARFPWDGLLFQMLIAGALTDSQVMSLLRATAVTSKDRANVAMTQVVIDVLALPNDEDLLDADPLTHPRLRPIFDRIAEITRGVDGSYEDCLDPSDRVVWTGRLTPIRDGLRTGDEFERMRAELIDTVTYAVSNC</sequence>
<evidence type="ECO:0000313" key="3">
    <source>
        <dbReference type="Proteomes" id="UP001240236"/>
    </source>
</evidence>
<evidence type="ECO:0000256" key="1">
    <source>
        <dbReference type="SAM" id="MobiDB-lite"/>
    </source>
</evidence>
<name>A0AAE3W5T0_9ACTN</name>
<keyword evidence="3" id="KW-1185">Reference proteome</keyword>
<proteinExistence type="predicted"/>
<gene>
    <name evidence="2" type="ORF">J2S42_006683</name>
</gene>
<dbReference type="Proteomes" id="UP001240236">
    <property type="component" value="Unassembled WGS sequence"/>
</dbReference>
<accession>A0AAE3W5T0</accession>
<evidence type="ECO:0000313" key="2">
    <source>
        <dbReference type="EMBL" id="MDQ0370014.1"/>
    </source>
</evidence>
<comment type="caution">
    <text evidence="2">The sequence shown here is derived from an EMBL/GenBank/DDBJ whole genome shotgun (WGS) entry which is preliminary data.</text>
</comment>